<accession>A0A9P6GSM0</accession>
<feature type="domain" description="SET" evidence="1">
    <location>
        <begin position="115"/>
        <end position="264"/>
    </location>
</feature>
<organism evidence="2 3">
    <name type="scientific">Paraphaeosphaeria minitans</name>
    <dbReference type="NCBI Taxonomy" id="565426"/>
    <lineage>
        <taxon>Eukaryota</taxon>
        <taxon>Fungi</taxon>
        <taxon>Dikarya</taxon>
        <taxon>Ascomycota</taxon>
        <taxon>Pezizomycotina</taxon>
        <taxon>Dothideomycetes</taxon>
        <taxon>Pleosporomycetidae</taxon>
        <taxon>Pleosporales</taxon>
        <taxon>Massarineae</taxon>
        <taxon>Didymosphaeriaceae</taxon>
        <taxon>Paraphaeosphaeria</taxon>
    </lineage>
</organism>
<dbReference type="SMART" id="SM00317">
    <property type="entry name" value="SET"/>
    <property type="match status" value="1"/>
</dbReference>
<dbReference type="Gene3D" id="2.170.270.10">
    <property type="entry name" value="SET domain"/>
    <property type="match status" value="1"/>
</dbReference>
<keyword evidence="3" id="KW-1185">Reference proteome</keyword>
<dbReference type="SUPFAM" id="SSF82199">
    <property type="entry name" value="SET domain"/>
    <property type="match status" value="1"/>
</dbReference>
<dbReference type="CDD" id="cd20071">
    <property type="entry name" value="SET_SMYD"/>
    <property type="match status" value="1"/>
</dbReference>
<gene>
    <name evidence="2" type="ORF">PMIN01_02123</name>
</gene>
<sequence>MQPPCPLQQIQSAVSQCENSAHLSGHQHTICASADSKLRPSLEWSLVPTCSKGITRTYCAHTLSDYRNNRGLSIIGTPKATQGVFEAREHLWGEEGHVLIRIKSPADKNGCLKDDRYEVRSIRRKGKGIISKREIKKGEVIMLESAAIVSSAQLPLHITPNEGSELLRTAARMLPEEDYSAIMALNKPSGTTGLDAILKTNSFSCQFNDGGVGDDYFCLFAEVSRINHACQPNANAKFILRTLAVEIRALKDIPLWQEISISYGKVDLKYAERQSDWRRERFTQLHEHLEASTAEKYETERAIPWENEILEISEKEGLEVLVTEDMERMAYAYASLGKHSEALDWGHKAKQNLLHWKLGPKDTSDDLRRLEELLVELQRV</sequence>
<dbReference type="InterPro" id="IPR053185">
    <property type="entry name" value="SET_domain_protein"/>
</dbReference>
<name>A0A9P6GSM0_9PLEO</name>
<protein>
    <submittedName>
        <fullName evidence="2">A/G-specific adenine glycosylase</fullName>
    </submittedName>
</protein>
<evidence type="ECO:0000313" key="3">
    <source>
        <dbReference type="Proteomes" id="UP000756921"/>
    </source>
</evidence>
<dbReference type="AlphaFoldDB" id="A0A9P6GSM0"/>
<evidence type="ECO:0000259" key="1">
    <source>
        <dbReference type="PROSITE" id="PS50280"/>
    </source>
</evidence>
<dbReference type="PROSITE" id="PS50280">
    <property type="entry name" value="SET"/>
    <property type="match status" value="1"/>
</dbReference>
<dbReference type="PANTHER" id="PTHR47332:SF6">
    <property type="entry name" value="SET DOMAIN-CONTAINING PROTEIN"/>
    <property type="match status" value="1"/>
</dbReference>
<dbReference type="Proteomes" id="UP000756921">
    <property type="component" value="Unassembled WGS sequence"/>
</dbReference>
<dbReference type="Pfam" id="PF00856">
    <property type="entry name" value="SET"/>
    <property type="match status" value="1"/>
</dbReference>
<dbReference type="InterPro" id="IPR001214">
    <property type="entry name" value="SET_dom"/>
</dbReference>
<reference evidence="2" key="1">
    <citation type="journal article" date="2020" name="Mol. Plant Microbe Interact.">
        <title>Genome Sequence of the Biocontrol Agent Coniothyrium minitans strain Conio (IMI 134523).</title>
        <authorList>
            <person name="Patel D."/>
            <person name="Shittu T.A."/>
            <person name="Baroncelli R."/>
            <person name="Muthumeenakshi S."/>
            <person name="Osborne T.H."/>
            <person name="Janganan T.K."/>
            <person name="Sreenivasaprasad S."/>
        </authorList>
    </citation>
    <scope>NUCLEOTIDE SEQUENCE</scope>
    <source>
        <strain evidence="2">Conio</strain>
    </source>
</reference>
<proteinExistence type="predicted"/>
<dbReference type="OrthoDB" id="265717at2759"/>
<comment type="caution">
    <text evidence="2">The sequence shown here is derived from an EMBL/GenBank/DDBJ whole genome shotgun (WGS) entry which is preliminary data.</text>
</comment>
<dbReference type="InterPro" id="IPR046341">
    <property type="entry name" value="SET_dom_sf"/>
</dbReference>
<dbReference type="PANTHER" id="PTHR47332">
    <property type="entry name" value="SET DOMAIN-CONTAINING PROTEIN 5"/>
    <property type="match status" value="1"/>
</dbReference>
<evidence type="ECO:0000313" key="2">
    <source>
        <dbReference type="EMBL" id="KAF9739489.1"/>
    </source>
</evidence>
<dbReference type="EMBL" id="WJXW01000002">
    <property type="protein sequence ID" value="KAF9739489.1"/>
    <property type="molecule type" value="Genomic_DNA"/>
</dbReference>